<feature type="domain" description="Ketosynthase family 3 (KS3)" evidence="15">
    <location>
        <begin position="21"/>
        <end position="442"/>
    </location>
</feature>
<comment type="subunit">
    <text evidence="10">Homodimer. Erythronolide synthase is composed of EryAI, EryAII and EryAIII multimodular (2 modules) polypeptides each coding for a functional synthase subunit which participates in 2 of the six FAS-like elongation steps required for formation of the polyketide. Module 1, 2, 3, 4, 5, and 6 participating in biosynthesis steps 1, 2, 3, 4, 5, and 6, respectively.</text>
</comment>
<feature type="domain" description="Carrier" evidence="14">
    <location>
        <begin position="2478"/>
        <end position="2553"/>
    </location>
</feature>
<sequence>MSVWSEDCAVPASRGPAHPSEGDIAVVGLSCRFPGADGPTALWSLLTSGATVDSPVPEGRWDRSLLDALSPDEASIIRQGAFLGDVAGFDAAFFGISPHEAAMMDPQQRLLLELGWEALEDAGIPGKSVAGSALGVFVGVAGDDYGMLIRERGPDSITPHTFTGSLRGIVANRVSYFLRANGPSLVVDAGQASSLVAVHVAAESLRRGDCAVAIAGGVALRLAPHHSIAAHRFGALSPDGRCHVFDARANGFGQGEGGGAVVLKPLASAIADGDEVYCVFRGSAVNNDGGGDQLSTPTQRAQAEVIRAAHRRARTDPGNVAYVELHGTGTSVGDPVEAAALGEAIGAAGGPASPLRVGSIKSNIGHLEAAAGIAGFIKTALCIRAGILVPTAGFGTPNPQIPLRELNLRVQSTVEPVADRSALFGVSSFGVGGTNCHVVLSAPPLSASRQAPETSTKAPVVADSDATPVPLVLSGASAAALRAQATRLAPALDDNSPVDVGWSLVTSRSGLAHRAVVLGADRTATGAAPAGLSALAAGEPAELVRSGRATGHRVGVFVFPGQGSQWVGMAAGLLDSSPVFAESIHRCEQALAPFVDWTLTEVLRGAGAAAELDRVDVVQPALWAVMIGLADVWQALGVRPAAVVGHSQGEIAAACVAGILGLDDGARIVALRSQIIAEHLAGKGGMASVALPADALREILVDHPEISVAALNGPRSTVVSGASDPLERLLKVLENRNIRVRVRRVPVDYASHSPHVDAIEDDLRRALAPITPPVGEIAFHSTVTGTPVSGTELTPDYWFRNLRNTVLFHPTIESLIRDSTAFIEPSPHPVLTVRIEETAQESGIPAGVIGTLHRGDGTLTRLLASAGEAWIHGLPVDWTAVFGGSGARRIPLPSYPFQRTRHWFDGVSEQSDEDLTALELKLRETGSEGMPDVLFDLVRRHTAVALGYGDPAQVSAEVTFRDQGLTSAVGAGMCAELAKATGVALPPTAVFDHPTPTALARHLEQQLRGGARTTAATVRGSSVVGGDDPVAIVGMACRYPGEVASPEDLWQLVADHRDVIGDFPADRGWDLDRLLGGGPDGSVARGGGFLHGIAGFDAEFFGISPREALAMDPQQRHLLEIAWEAVERAAINPQQLRGSDTGVFVGLMAQDYGPRLHEPADGTDGYRLTGSTTSVASGRISYLLGLEGPAVTVDTACSSSLVALHLAAQALRNGECSLALAGGATIMSTPGILTEFSRQGGLSVDGRCKAFSSMADGTGWGEGVGIVVLERLSDARRNGHPVQAIVRGSAINQDGASNGLTAPHGPSQQRVIRQALTNAGLTPSEVDAVEAHGTGTRLGDPIEAQALLATYGQDREIPLWLGSVKSNIGHTQAAAGIAGVIKMVQAMRHGTLPSTLHIDEPTPYVDWSSGAVALLTEDQQWPDTGRPRRAAISSFGISGTNAHLILEQPPRPPVEAAPPSAGPRICADSSVAESAVPWLLSAHSETAMRAQAERLQSRLSADPVEVAMALATTRPEFDYRAAVFGPDRAGALAALSAGRQVDGLVRGVAEPVDKVVFVYPGQGAQWIGMGATLLDTAPAFAKAIHDCEQALNPHVDWSLTHILRDTTNPTHLDRVDILQPALWAIMIALTKLWATLGITPDAVIGHSQGEIAAACVAGILTLEDAARITALRSKLIAEHLAGHGGMATIAQPADTLHDLLADHPHISIAALNSPHSTVISGPTEPLERLLTMLEQRGIRTRRIPVDYASHSTQVDTIKNELRQALQPISPRHGTIPFHSTVTTTPLPGTHLTPDYWHQNLRNTVQFHPTVEKLVFPRTTFIEPSPHPVLTLPIQEINDTANTIATLHRDKDTLTHFLTNAATAWTQGLPTAWTALHPTPPPHTPLPTYPFQHTHYWPEKPDKAIEQSDDFGFWNAVETQDTAAFADVLGLPSRENPSHENPSRENPSGENAAEPGPSWLDEALPAMAQWRRRNRESTALRALRYAVEWKPLTTLGTSTPTGSWLVVLPESRRETPWARALPKALRASGSEVTELWLDTDSESDRHILGARLQDMDGINGIVSLLAFDDAPQPESPALPRCLAAKLALIQALADVDLKVPLWNVTCGAVGVGRSDAPRRPVQNQIWGFGRVVALEQPERWGGLIDVAEEPDQRSLSRLLAALAQSVEDQVAIRASGTFARRVLPASSPPVARTSCPPRGTVLITGGTGALGAQVARRLAQDGAAHLVLASLRGPDAPGAEALADELRSLGSQVSIVACDIGDRAAVAALLAGLPDAVPLTTVIHAAGTLDDAVIDALTPAQLDRVLRVKAEGARHLHELTLDLDLDDFVLFSSISGVLGIPGQGNYAPGNAYLDALAEHRRALGLPATAYAWGPWAGDGMAGASVADRLRRHGVPTLSPDQALTILSGGSAEPRAAVMVADIRWERFFLAYSEARRRPLIEDLPQVRALIDAGAGGRTKADDQPLTDRLRSMPPQRRSATLLDLVRTQVAAVLGHADAHGIDTERPFQATGFDSLTGVELRNRLSAEVGVRLPSSLVFDHPTPGAVARFLEAELVGSEVADEHSTVTASGAEEPVVIVGMACRYPGQVTSPEELWRLVSAGGDAIGDFPADRGWDPERLAASVTRRGGFLHDMAGFDAGFFGISPREALAMDPQQRLLLETSWETFERSGIDPHSLRGTDTGVFVGLSYQDYQSRVVDTAPELEGYLLTGTTASVASGRVAYTFGLEGPAVTVDTACSSSLVALHLAAEAVRRGECSMALAGGVALMATPHMFIEFSRQGGLSPDGRCKAFSSDADGFGSGEGVGLLLVERLSDARRNGHPVLAIVRGSAVNQDGASNGLTAPHGPSQQRVIRQALANAGLSPSEVDAVEAHGTGTRLGDPIEAQALLATYGHDRENSLWLGSVKSNIGHTQAAAGIASVIKMTLAMQHGILPQTLHITEPTPEVDWGSGAVALLTENRQWPETGRPRRAAISSFGISGTNAHLILEQPSQPAAEAAPQDTETLDAPADEPVVPWVLSAKSPEALRAQASRLAEHVTDEHSIHDVAYSLATTRAVLDHRAVVLGHTRDELRARLTELAHGTDPIEAAGPVDKVVFVYPGQGAQWIGMGAQLLDTAPAFAKAIHDCEHALNPHVDWSLTHILRDTTNPTHLDRVDILQPTLWAIMIALTKLWATLGITPDAVIGHSQGEIAAACVAGILTLQDAARITALRSKLIAHHLAGKGGMASVALPADALHDLLADHPHISIAALNSPHSTVISGPTEPLNTLLTTLENNNIHIHRIPVDYASHSAHVDTIHTALRHALQPITPQPATIPFHSTVTGTLASGSELTPDYWYRNLRDTVQFHPTIHTLHTPHTIYLEPSPHPVLTHPIQQTTDTTHTIPTLHRDNDTLTHFLTNAATAWTHGLPTTWTTPHTTPPPHTALPTYPFQHTHYWPKARVGGALDLAAAGQNALRHPLLTACVPLADGGVLCTGRISLETDPWLADHVVAGVVLLPGTAFVEMAVRAGDEVDCDVVEDLTLTAPLPLPDEGGIHVQVHLVPEGTGSYALNIHARPENALDSDPWTSHATGTLTRARAEDSVADAPWPPIGAAPLPLDELYDRLAGHGYAYGPTFQGLRVAWASADEVFAEVVLPEEARADAKQFSLHPALLDAASQTVLLPMLSRGEAPSVLPFAWRNFTVHATGADTVRVHLSAQHRLVITDPADALVAEAEALSLRPVDLTAIARAGGRDGLFRIEWSEFTPQSGLRADAHVDVASAADLPVLAAANVPPLVFARLDRQRDDYETPSAAAAHAETQHALGLLQAWLAEPRFSDSRLVLVTRGAVQVADAVPAHTRHAAVWGLVRSAQTENPGRFVLVDVDGTDDSYRMLPVAVADGEPQIALRAGRALLPRLVRVDAPQVPAPRFDPDGTVLLTGGSGTLGGLLARHLVAQHGVRRLLLVSRQGPQAEGTDQLLAELRAAGAQVEAVACDVADRRELKTLLEQVPSTHPLTAVIHAAGVLADGVVESLTPELVDEVCKPKIDAAVNLHELTDDLDAFVLFSSAAGVVGSAGQANYAAANSFLDALARYRRHRGSPAVSLAWGLWSERSALTGDLDETALHRLSSLGIGALPTESALALFDAAFAGAEAAVVPLRLDTTALVAGTSPVPPLLRDLVRAPVRRSAAREKTHLLDDIPADRRPAVLLDLVRERAAGVLGLASSEAVSATRAFRELGFDSLAAVELRNRLNLATGLRLPATLVFDQPNPTALARYLDEQLSGMSRAGASAPAAAPIDDDPVVIVGMACRYPGGSDSPDALWRLVENAGDAVAHLPTDRGWDITAEGAFLYDAAEFDADFFGISPREALAMDPQQRLLLETSWEAFERAGFDVTSLRGSRTGVFAGVMYHDYGARLTNVPPDVEGYLVNGSAGSVVSGRVAYSFGLEGPAVTVDTACSSSLVALHLAAQALRNGECSLALAGGVTVMATPAPFVEFSRQGGLSADGRCKAFSSTADGTGWGEGVGIVVLERLSDAHRNRHPVLAVVRGSAINQDGASNGLTAPNGPSQQRVIRQALTNAGLTPSEVDAVEAHGTGTRLGDPIEAQALLATYGQDRQAPLWLGSIKSNIGHTQAAAGIAGIIKMTLAMQHGTLPQTLHIDQPTPEVDWKSGAVALLTENRRWPDTGRPRRAAVSSFGVSGTNAHVILEQAPDTPPAEPHAAVPVVPWVLSAKTPEALRAQAAQLADHLTDETSVPDIGYSLATTRAAFEERAVVVAGDLDERAQALAALAQGVSNPDVITGRAAENSLAMVFSGQGSQRHRMGHQLYETYPAFADAFDTACTAIDPHLPRPLRDAVFGEDPELINQTQYAQPALFAFQVALYRLWEYWGIRPSVLAGHSIGEITAAHIAGLLSLPDAATMICTRGRLMQSLPDHGAMAAVAAAENDVLPHLTGHEHEVGVAAINSPTSLVLSGNRTTLNEITRSLQENGYRVTELRVSHAFHSPLIQPILAQFREALAGLRFQAPALPLVSTRTGRLIDNDTLSDPDHWIHHARHTVQFARAVTTLGQHATTYLEIGPAATLTPHLPNTAIPSLHHNQPEPQALNTALATLLTHGLEPNWHNYFTHTGAHTTELPTYPFQRKRYWLDDQPTDADLNTAGLDPVHHPLLKASVASPSSDGVLLAGRVSLRTHPWLADHAAFGSVLLPGTAFVELALHAGSQSGHPHLAELTIDTPLVLPEDGAVQLRVEAGESDAGRRLLGVYSRPEGAEEPWTRHGTGVLTTGSDRVPAELTQWPPKDAESIDVEGLYRRLVESGVAYGSGFRGLRAAWARGDEIYAEVRVDDTTEGFHLHPALFDAALHASAGGDSPSLPFSWTGVTVHRAGVDELRVRLVRRGSGEFSLDLADSSGAPVATVDSLVGRPVTSDQLHQARSAPSFLLDWQPFEPQTEIGDQQWAVVGGAADVPADVAGLRVTVHGDIDEALTAAPSDAIVLTDAVEPAVNGDLARAARTTAERVLAALQKWLADKGSTRLVILTRGATDSTEDHPRLPGAAVWGLVRSAQLEHPGRLVLVDTDGHPDSWPALPAAVRSGEPQIALRAGQMHVPRLVATTAGDAEVSWGPGTVLLTGASGALGGVFARHLVESCGVRRLLLVSRRGADAPGAADLEARLHELGAVVDFAACDVSDRRALSKVIASVPPQWPLSAVVHCAGALDDAALTAQSGDRLAAVFAPKADAACHLHELTKDMDLSAFVLFSSAAGVLGAAGQANYAAANAFVDALAEVRRAAGLPAVSLAWGLWDADGGMAGRLGQTDRRRLARIGITPLDESRGRAMFDEALATGEPVVAPLILNKAALRSASRESVPAVLHGFVPVPNTAPRSPSQASAPLQDRLDGLDGAQRRAVLLDVVRTEVAGTLGHASAAALDPHRSFAELGFDSLTAVELRNRLAALSGLALPANLAFDHPSPDALAAHLDAALPGAPGSLLDELDRLEAALTAVEGQVSSDHEQVARRLADLLAGWKRRGGANQAGPTAADTTTPEELMSFIDQNL</sequence>
<dbReference type="GO" id="GO:0071770">
    <property type="term" value="P:DIM/DIP cell wall layer assembly"/>
    <property type="evidence" value="ECO:0007669"/>
    <property type="project" value="TreeGrafter"/>
</dbReference>
<dbReference type="InterPro" id="IPR006162">
    <property type="entry name" value="Ppantetheine_attach_site"/>
</dbReference>
<dbReference type="InterPro" id="IPR014031">
    <property type="entry name" value="Ketoacyl_synth_C"/>
</dbReference>
<evidence type="ECO:0000256" key="3">
    <source>
        <dbReference type="ARBA" id="ARBA00022679"/>
    </source>
</evidence>
<dbReference type="Pfam" id="PF16197">
    <property type="entry name" value="KAsynt_C_assoc"/>
    <property type="match status" value="4"/>
</dbReference>
<dbReference type="SMART" id="SM00825">
    <property type="entry name" value="PKS_KS"/>
    <property type="match status" value="4"/>
</dbReference>
<feature type="domain" description="Ketosynthase family 3 (KS3)" evidence="15">
    <location>
        <begin position="4274"/>
        <end position="4683"/>
    </location>
</feature>
<dbReference type="InterPro" id="IPR050091">
    <property type="entry name" value="PKS_NRPS_Biosynth_Enz"/>
</dbReference>
<dbReference type="Pfam" id="PF02801">
    <property type="entry name" value="Ketoacyl-synt_C"/>
    <property type="match status" value="4"/>
</dbReference>
<evidence type="ECO:0000256" key="7">
    <source>
        <dbReference type="ARBA" id="ARBA00052442"/>
    </source>
</evidence>
<dbReference type="SMART" id="SM01294">
    <property type="entry name" value="PKS_PP_betabranch"/>
    <property type="match status" value="4"/>
</dbReference>
<dbReference type="GO" id="GO:0004312">
    <property type="term" value="F:fatty acid synthase activity"/>
    <property type="evidence" value="ECO:0007669"/>
    <property type="project" value="TreeGrafter"/>
</dbReference>
<dbReference type="InterPro" id="IPR014030">
    <property type="entry name" value="Ketoacyl_synth_N"/>
</dbReference>
<dbReference type="SUPFAM" id="SSF47336">
    <property type="entry name" value="ACP-like"/>
    <property type="match status" value="4"/>
</dbReference>
<feature type="active site" description="Proton donor; for dehydratase activity" evidence="12">
    <location>
        <position position="3650"/>
    </location>
</feature>
<dbReference type="InterPro" id="IPR014043">
    <property type="entry name" value="Acyl_transferase_dom"/>
</dbReference>
<dbReference type="InterPro" id="IPR016035">
    <property type="entry name" value="Acyl_Trfase/lysoPLipase"/>
</dbReference>
<dbReference type="InterPro" id="IPR016039">
    <property type="entry name" value="Thiolase-like"/>
</dbReference>
<feature type="domain" description="Carrier" evidence="14">
    <location>
        <begin position="932"/>
        <end position="1007"/>
    </location>
</feature>
<dbReference type="InterPro" id="IPR009081">
    <property type="entry name" value="PP-bd_ACP"/>
</dbReference>
<evidence type="ECO:0000256" key="1">
    <source>
        <dbReference type="ARBA" id="ARBA00022450"/>
    </source>
</evidence>
<evidence type="ECO:0000256" key="5">
    <source>
        <dbReference type="ARBA" id="ARBA00023268"/>
    </source>
</evidence>
<dbReference type="PANTHER" id="PTHR43775:SF51">
    <property type="entry name" value="INACTIVE PHENOLPHTHIOCEROL SYNTHESIS POLYKETIDE SYNTHASE TYPE I PKS1-RELATED"/>
    <property type="match status" value="1"/>
</dbReference>
<feature type="domain" description="PKS/mFAS DH" evidence="16">
    <location>
        <begin position="5139"/>
        <end position="5445"/>
    </location>
</feature>
<dbReference type="NCBIfam" id="NF045894">
    <property type="entry name" value="PKS_plus_SDR"/>
    <property type="match status" value="1"/>
</dbReference>
<keyword evidence="18" id="KW-1185">Reference proteome</keyword>
<feature type="region of interest" description="C-terminal hotdog fold" evidence="12">
    <location>
        <begin position="5273"/>
        <end position="5445"/>
    </location>
</feature>
<evidence type="ECO:0000259" key="16">
    <source>
        <dbReference type="PROSITE" id="PS52019"/>
    </source>
</evidence>
<dbReference type="InterPro" id="IPR001227">
    <property type="entry name" value="Ac_transferase_dom_sf"/>
</dbReference>
<dbReference type="FunFam" id="3.40.366.10:FF:000002">
    <property type="entry name" value="Probable polyketide synthase 2"/>
    <property type="match status" value="3"/>
</dbReference>
<dbReference type="EMBL" id="JACHIW010000002">
    <property type="protein sequence ID" value="MBB5158746.1"/>
    <property type="molecule type" value="Genomic_DNA"/>
</dbReference>
<evidence type="ECO:0000256" key="12">
    <source>
        <dbReference type="PROSITE-ProRule" id="PRU01363"/>
    </source>
</evidence>
<feature type="domain" description="Carrier" evidence="14">
    <location>
        <begin position="4181"/>
        <end position="4256"/>
    </location>
</feature>
<dbReference type="PROSITE" id="PS52019">
    <property type="entry name" value="PKS_MFAS_DH"/>
    <property type="match status" value="2"/>
</dbReference>
<dbReference type="SUPFAM" id="SSF55048">
    <property type="entry name" value="Probable ACP-binding domain of malonyl-CoA ACP transacylase"/>
    <property type="match status" value="4"/>
</dbReference>
<dbReference type="Pfam" id="PF00109">
    <property type="entry name" value="ketoacyl-synt"/>
    <property type="match status" value="4"/>
</dbReference>
<dbReference type="PANTHER" id="PTHR43775">
    <property type="entry name" value="FATTY ACID SYNTHASE"/>
    <property type="match status" value="1"/>
</dbReference>
<dbReference type="Gene3D" id="3.40.366.10">
    <property type="entry name" value="Malonyl-Coenzyme A Acyl Carrier Protein, domain 2"/>
    <property type="match status" value="4"/>
</dbReference>
<protein>
    <recommendedName>
        <fullName evidence="11">6-deoxyerythronolide-B synthase</fullName>
        <ecNumber evidence="11">2.3.1.94</ecNumber>
    </recommendedName>
</protein>
<dbReference type="Pfam" id="PF00698">
    <property type="entry name" value="Acyl_transf_1"/>
    <property type="match status" value="4"/>
</dbReference>
<dbReference type="InterPro" id="IPR057326">
    <property type="entry name" value="KR_dom"/>
</dbReference>
<dbReference type="SMART" id="SM00827">
    <property type="entry name" value="PKS_AT"/>
    <property type="match status" value="4"/>
</dbReference>
<dbReference type="Pfam" id="PF21089">
    <property type="entry name" value="PKS_DH_N"/>
    <property type="match status" value="2"/>
</dbReference>
<dbReference type="InterPro" id="IPR055123">
    <property type="entry name" value="SpnB-like_Rossmann"/>
</dbReference>
<organism evidence="17 18">
    <name type="scientific">Saccharopolyspora phatthalungensis</name>
    <dbReference type="NCBI Taxonomy" id="664693"/>
    <lineage>
        <taxon>Bacteria</taxon>
        <taxon>Bacillati</taxon>
        <taxon>Actinomycetota</taxon>
        <taxon>Actinomycetes</taxon>
        <taxon>Pseudonocardiales</taxon>
        <taxon>Pseudonocardiaceae</taxon>
        <taxon>Saccharopolyspora</taxon>
    </lineage>
</organism>
<dbReference type="Pfam" id="PF14765">
    <property type="entry name" value="PS-DH"/>
    <property type="match status" value="2"/>
</dbReference>
<dbReference type="Pfam" id="PF00550">
    <property type="entry name" value="PP-binding"/>
    <property type="match status" value="4"/>
</dbReference>
<dbReference type="InterPro" id="IPR036736">
    <property type="entry name" value="ACP-like_sf"/>
</dbReference>
<feature type="domain" description="Ketosynthase family 3 (KS3)" evidence="15">
    <location>
        <begin position="1027"/>
        <end position="1448"/>
    </location>
</feature>
<feature type="domain" description="Carrier" evidence="14">
    <location>
        <begin position="5875"/>
        <end position="5950"/>
    </location>
</feature>
<evidence type="ECO:0000256" key="10">
    <source>
        <dbReference type="ARBA" id="ARBA00063272"/>
    </source>
</evidence>
<dbReference type="RefSeq" id="WP_184730704.1">
    <property type="nucleotide sequence ID" value="NZ_JACHIW010000002.1"/>
</dbReference>
<feature type="region of interest" description="Disordered" evidence="13">
    <location>
        <begin position="1930"/>
        <end position="1958"/>
    </location>
</feature>
<dbReference type="PROSITE" id="PS00012">
    <property type="entry name" value="PHOSPHOPANTETHEINE"/>
    <property type="match status" value="3"/>
</dbReference>
<dbReference type="InterPro" id="IPR049552">
    <property type="entry name" value="PKS_DH_N"/>
</dbReference>
<keyword evidence="6" id="KW-0012">Acyltransferase</keyword>
<dbReference type="CDD" id="cd08952">
    <property type="entry name" value="KR_1_SDR_x"/>
    <property type="match status" value="1"/>
</dbReference>
<evidence type="ECO:0000256" key="6">
    <source>
        <dbReference type="ARBA" id="ARBA00023315"/>
    </source>
</evidence>
<evidence type="ECO:0000313" key="18">
    <source>
        <dbReference type="Proteomes" id="UP000584374"/>
    </source>
</evidence>
<dbReference type="InterPro" id="IPR049551">
    <property type="entry name" value="PKS_DH_C"/>
</dbReference>
<dbReference type="InterPro" id="IPR049900">
    <property type="entry name" value="PKS_mFAS_DH"/>
</dbReference>
<dbReference type="InterPro" id="IPR032821">
    <property type="entry name" value="PKS_assoc"/>
</dbReference>
<evidence type="ECO:0000256" key="4">
    <source>
        <dbReference type="ARBA" id="ARBA00022737"/>
    </source>
</evidence>
<keyword evidence="5" id="KW-0511">Multifunctional enzyme</keyword>
<evidence type="ECO:0000256" key="9">
    <source>
        <dbReference type="ARBA" id="ARBA00060622"/>
    </source>
</evidence>
<dbReference type="InterPro" id="IPR020806">
    <property type="entry name" value="PKS_PP-bd"/>
</dbReference>
<dbReference type="FunFam" id="3.40.47.10:FF:000019">
    <property type="entry name" value="Polyketide synthase type I"/>
    <property type="match status" value="3"/>
</dbReference>
<feature type="active site" description="Proton acceptor; for dehydratase activity" evidence="12">
    <location>
        <position position="5171"/>
    </location>
</feature>
<dbReference type="InterPro" id="IPR042104">
    <property type="entry name" value="PKS_dehydratase_sf"/>
</dbReference>
<dbReference type="InterPro" id="IPR018201">
    <property type="entry name" value="Ketoacyl_synth_AS"/>
</dbReference>
<comment type="caution">
    <text evidence="17">The sequence shown here is derived from an EMBL/GenBank/DDBJ whole genome shotgun (WGS) entry which is preliminary data.</text>
</comment>
<dbReference type="GO" id="GO:0005737">
    <property type="term" value="C:cytoplasm"/>
    <property type="evidence" value="ECO:0007669"/>
    <property type="project" value="TreeGrafter"/>
</dbReference>
<dbReference type="CDD" id="cd08956">
    <property type="entry name" value="KR_3_FAS_SDR_x"/>
    <property type="match status" value="2"/>
</dbReference>
<keyword evidence="4" id="KW-0677">Repeat</keyword>
<keyword evidence="2" id="KW-0597">Phosphoprotein</keyword>
<dbReference type="Pfam" id="PF08659">
    <property type="entry name" value="KR"/>
    <property type="match status" value="3"/>
</dbReference>
<dbReference type="SUPFAM" id="SSF51735">
    <property type="entry name" value="NAD(P)-binding Rossmann-fold domains"/>
    <property type="match status" value="6"/>
</dbReference>
<comment type="pathway">
    <text evidence="9">Antibiotic biosynthesis; erythromycin biosynthesis.</text>
</comment>
<feature type="active site" description="Proton donor; for dehydratase activity" evidence="12">
    <location>
        <position position="5330"/>
    </location>
</feature>
<dbReference type="InterPro" id="IPR013968">
    <property type="entry name" value="PKS_KR"/>
</dbReference>
<gene>
    <name evidence="17" type="ORF">BJ970_006345</name>
</gene>
<dbReference type="PROSITE" id="PS52004">
    <property type="entry name" value="KS3_2"/>
    <property type="match status" value="4"/>
</dbReference>
<dbReference type="Pfam" id="PF22953">
    <property type="entry name" value="SpnB_Rossmann"/>
    <property type="match status" value="2"/>
</dbReference>
<dbReference type="SMART" id="SM00823">
    <property type="entry name" value="PKS_PP"/>
    <property type="match status" value="4"/>
</dbReference>
<evidence type="ECO:0000256" key="11">
    <source>
        <dbReference type="ARBA" id="ARBA00066981"/>
    </source>
</evidence>
<feature type="region of interest" description="N-terminal hotdog fold" evidence="12">
    <location>
        <begin position="3454"/>
        <end position="3577"/>
    </location>
</feature>
<dbReference type="SUPFAM" id="SSF52151">
    <property type="entry name" value="FabD/lysophospholipase-like"/>
    <property type="match status" value="4"/>
</dbReference>
<dbReference type="GO" id="GO:0047879">
    <property type="term" value="F:erythronolide synthase activity"/>
    <property type="evidence" value="ECO:0007669"/>
    <property type="project" value="UniProtKB-EC"/>
</dbReference>
<dbReference type="Gene3D" id="6.10.140.1830">
    <property type="match status" value="1"/>
</dbReference>
<dbReference type="SUPFAM" id="SSF53901">
    <property type="entry name" value="Thiolase-like"/>
    <property type="match status" value="4"/>
</dbReference>
<dbReference type="InterPro" id="IPR020807">
    <property type="entry name" value="PKS_DH"/>
</dbReference>
<dbReference type="PROSITE" id="PS00606">
    <property type="entry name" value="KS3_1"/>
    <property type="match status" value="3"/>
</dbReference>
<feature type="domain" description="Ketosynthase family 3 (KS3)" evidence="15">
    <location>
        <begin position="2571"/>
        <end position="2987"/>
    </location>
</feature>
<dbReference type="GO" id="GO:0031177">
    <property type="term" value="F:phosphopantetheine binding"/>
    <property type="evidence" value="ECO:0007669"/>
    <property type="project" value="InterPro"/>
</dbReference>
<dbReference type="SMART" id="SM00822">
    <property type="entry name" value="PKS_KR"/>
    <property type="match status" value="3"/>
</dbReference>
<dbReference type="FunFam" id="1.10.1200.10:FF:000007">
    <property type="entry name" value="Probable polyketide synthase pks17"/>
    <property type="match status" value="3"/>
</dbReference>
<dbReference type="GO" id="GO:0004315">
    <property type="term" value="F:3-oxoacyl-[acyl-carrier-protein] synthase activity"/>
    <property type="evidence" value="ECO:0007669"/>
    <property type="project" value="InterPro"/>
</dbReference>
<proteinExistence type="predicted"/>
<evidence type="ECO:0000259" key="15">
    <source>
        <dbReference type="PROSITE" id="PS52004"/>
    </source>
</evidence>
<dbReference type="InterPro" id="IPR020841">
    <property type="entry name" value="PKS_Beta-ketoAc_synthase_dom"/>
</dbReference>
<dbReference type="InterPro" id="IPR036291">
    <property type="entry name" value="NAD(P)-bd_dom_sf"/>
</dbReference>
<comment type="function">
    <text evidence="8">Involved in the biosynthesis of antibiotic erythromycin via the biosynthesis of its aglycone precursor, 6-deoxyerythronolide B (6-dEB).</text>
</comment>
<dbReference type="Gene3D" id="3.40.47.10">
    <property type="match status" value="4"/>
</dbReference>
<dbReference type="Gene3D" id="3.40.50.720">
    <property type="entry name" value="NAD(P)-binding Rossmann-like Domain"/>
    <property type="match status" value="3"/>
</dbReference>
<evidence type="ECO:0000313" key="17">
    <source>
        <dbReference type="EMBL" id="MBB5158746.1"/>
    </source>
</evidence>
<feature type="region of interest" description="N-terminal hotdog fold" evidence="12">
    <location>
        <begin position="5139"/>
        <end position="5261"/>
    </location>
</feature>
<dbReference type="Gene3D" id="3.30.70.3290">
    <property type="match status" value="4"/>
</dbReference>
<dbReference type="SMART" id="SM00826">
    <property type="entry name" value="PKS_DH"/>
    <property type="match status" value="2"/>
</dbReference>
<keyword evidence="3" id="KW-0808">Transferase</keyword>
<evidence type="ECO:0000256" key="2">
    <source>
        <dbReference type="ARBA" id="ARBA00022553"/>
    </source>
</evidence>
<dbReference type="PROSITE" id="PS50075">
    <property type="entry name" value="CARRIER"/>
    <property type="match status" value="4"/>
</dbReference>
<reference evidence="17 18" key="1">
    <citation type="submission" date="2020-08" db="EMBL/GenBank/DDBJ databases">
        <title>Sequencing the genomes of 1000 actinobacteria strains.</title>
        <authorList>
            <person name="Klenk H.-P."/>
        </authorList>
    </citation>
    <scope>NUCLEOTIDE SEQUENCE [LARGE SCALE GENOMIC DNA]</scope>
    <source>
        <strain evidence="17 18">DSM 45584</strain>
    </source>
</reference>
<keyword evidence="1" id="KW-0596">Phosphopantetheine</keyword>
<dbReference type="CDD" id="cd00833">
    <property type="entry name" value="PKS"/>
    <property type="match status" value="4"/>
</dbReference>
<feature type="domain" description="PKS/mFAS DH" evidence="16">
    <location>
        <begin position="3454"/>
        <end position="3749"/>
    </location>
</feature>
<dbReference type="Proteomes" id="UP000584374">
    <property type="component" value="Unassembled WGS sequence"/>
</dbReference>
<dbReference type="InterPro" id="IPR016036">
    <property type="entry name" value="Malonyl_transacylase_ACP-bd"/>
</dbReference>
<comment type="catalytic activity">
    <reaction evidence="7">
        <text>6 (S)-methylmalonyl-CoA + propanoyl-CoA + 6 NADPH + 12 H(+) = 6-deoxyerythronolide B + 6 CO2 + 6 NADP(+) + 7 CoA + H2O</text>
        <dbReference type="Rhea" id="RHEA:23068"/>
        <dbReference type="ChEBI" id="CHEBI:15377"/>
        <dbReference type="ChEBI" id="CHEBI:15378"/>
        <dbReference type="ChEBI" id="CHEBI:16089"/>
        <dbReference type="ChEBI" id="CHEBI:16526"/>
        <dbReference type="ChEBI" id="CHEBI:57287"/>
        <dbReference type="ChEBI" id="CHEBI:57327"/>
        <dbReference type="ChEBI" id="CHEBI:57392"/>
        <dbReference type="ChEBI" id="CHEBI:57783"/>
        <dbReference type="ChEBI" id="CHEBI:58349"/>
        <dbReference type="EC" id="2.3.1.94"/>
    </reaction>
</comment>
<name>A0A840QE89_9PSEU</name>
<dbReference type="GO" id="GO:0006633">
    <property type="term" value="P:fatty acid biosynthetic process"/>
    <property type="evidence" value="ECO:0007669"/>
    <property type="project" value="InterPro"/>
</dbReference>
<dbReference type="EC" id="2.3.1.94" evidence="11"/>
<dbReference type="Gene3D" id="3.10.129.110">
    <property type="entry name" value="Polyketide synthase dehydratase"/>
    <property type="match status" value="2"/>
</dbReference>
<evidence type="ECO:0000259" key="14">
    <source>
        <dbReference type="PROSITE" id="PS50075"/>
    </source>
</evidence>
<accession>A0A840QE89</accession>
<dbReference type="GO" id="GO:0005886">
    <property type="term" value="C:plasma membrane"/>
    <property type="evidence" value="ECO:0007669"/>
    <property type="project" value="TreeGrafter"/>
</dbReference>
<feature type="region of interest" description="C-terminal hotdog fold" evidence="12">
    <location>
        <begin position="3589"/>
        <end position="3749"/>
    </location>
</feature>
<evidence type="ECO:0000256" key="8">
    <source>
        <dbReference type="ARBA" id="ARBA00060158"/>
    </source>
</evidence>
<evidence type="ECO:0000256" key="13">
    <source>
        <dbReference type="SAM" id="MobiDB-lite"/>
    </source>
</evidence>
<feature type="active site" description="Proton acceptor; for dehydratase activity" evidence="12">
    <location>
        <position position="3485"/>
    </location>
</feature>
<dbReference type="Gene3D" id="1.10.1200.10">
    <property type="entry name" value="ACP-like"/>
    <property type="match status" value="4"/>
</dbReference>